<feature type="region of interest" description="Disordered" evidence="7">
    <location>
        <begin position="1087"/>
        <end position="1110"/>
    </location>
</feature>
<evidence type="ECO:0000256" key="5">
    <source>
        <dbReference type="ARBA" id="ARBA00022786"/>
    </source>
</evidence>
<feature type="domain" description="HECT" evidence="8">
    <location>
        <begin position="2129"/>
        <end position="2459"/>
    </location>
</feature>
<evidence type="ECO:0000256" key="7">
    <source>
        <dbReference type="SAM" id="MobiDB-lite"/>
    </source>
</evidence>
<keyword evidence="5 6" id="KW-0833">Ubl conjugation pathway</keyword>
<feature type="compositionally biased region" description="Low complexity" evidence="7">
    <location>
        <begin position="1431"/>
        <end position="1455"/>
    </location>
</feature>
<comment type="pathway">
    <text evidence="2">Protein modification; protein ubiquitination.</text>
</comment>
<gene>
    <name evidence="9" type="ORF">M9Y10_009618</name>
</gene>
<dbReference type="SUPFAM" id="SSF56204">
    <property type="entry name" value="Hect, E3 ligase catalytic domain"/>
    <property type="match status" value="1"/>
</dbReference>
<dbReference type="Proteomes" id="UP001470230">
    <property type="component" value="Unassembled WGS sequence"/>
</dbReference>
<dbReference type="InterPro" id="IPR000569">
    <property type="entry name" value="HECT_dom"/>
</dbReference>
<comment type="caution">
    <text evidence="9">The sequence shown here is derived from an EMBL/GenBank/DDBJ whole genome shotgun (WGS) entry which is preliminary data.</text>
</comment>
<evidence type="ECO:0000313" key="9">
    <source>
        <dbReference type="EMBL" id="KAK8866652.1"/>
    </source>
</evidence>
<dbReference type="Gene3D" id="3.30.2160.10">
    <property type="entry name" value="Hect, E3 ligase catalytic domain"/>
    <property type="match status" value="1"/>
</dbReference>
<accession>A0ABR2IQ13</accession>
<protein>
    <recommendedName>
        <fullName evidence="3">HECT-type E3 ubiquitin transferase</fullName>
        <ecNumber evidence="3">2.3.2.26</ecNumber>
    </recommendedName>
</protein>
<dbReference type="CDD" id="cd00078">
    <property type="entry name" value="HECTc"/>
    <property type="match status" value="1"/>
</dbReference>
<keyword evidence="4" id="KW-0808">Transferase</keyword>
<dbReference type="PROSITE" id="PS50237">
    <property type="entry name" value="HECT"/>
    <property type="match status" value="1"/>
</dbReference>
<evidence type="ECO:0000256" key="3">
    <source>
        <dbReference type="ARBA" id="ARBA00012485"/>
    </source>
</evidence>
<evidence type="ECO:0000313" key="10">
    <source>
        <dbReference type="Proteomes" id="UP001470230"/>
    </source>
</evidence>
<dbReference type="Pfam" id="PF00632">
    <property type="entry name" value="HECT"/>
    <property type="match status" value="1"/>
</dbReference>
<keyword evidence="10" id="KW-1185">Reference proteome</keyword>
<evidence type="ECO:0000259" key="8">
    <source>
        <dbReference type="PROSITE" id="PS50237"/>
    </source>
</evidence>
<name>A0ABR2IQ13_9EUKA</name>
<proteinExistence type="predicted"/>
<dbReference type="InterPro" id="IPR050409">
    <property type="entry name" value="E3_ubiq-protein_ligase"/>
</dbReference>
<feature type="active site" description="Glycyl thioester intermediate" evidence="6">
    <location>
        <position position="2427"/>
    </location>
</feature>
<evidence type="ECO:0000256" key="1">
    <source>
        <dbReference type="ARBA" id="ARBA00000885"/>
    </source>
</evidence>
<dbReference type="Gene3D" id="3.30.2410.10">
    <property type="entry name" value="Hect, E3 ligase catalytic domain"/>
    <property type="match status" value="1"/>
</dbReference>
<dbReference type="EMBL" id="JAPFFF010000015">
    <property type="protein sequence ID" value="KAK8866652.1"/>
    <property type="molecule type" value="Genomic_DNA"/>
</dbReference>
<evidence type="ECO:0000256" key="2">
    <source>
        <dbReference type="ARBA" id="ARBA00004906"/>
    </source>
</evidence>
<dbReference type="PANTHER" id="PTHR11254:SF67">
    <property type="entry name" value="E3 UBIQUITIN-PROTEIN LIGASE HUWE1"/>
    <property type="match status" value="1"/>
</dbReference>
<dbReference type="PANTHER" id="PTHR11254">
    <property type="entry name" value="HECT DOMAIN UBIQUITIN-PROTEIN LIGASE"/>
    <property type="match status" value="1"/>
</dbReference>
<dbReference type="InterPro" id="IPR035983">
    <property type="entry name" value="Hect_E3_ubiquitin_ligase"/>
</dbReference>
<feature type="region of interest" description="Disordered" evidence="7">
    <location>
        <begin position="1333"/>
        <end position="1364"/>
    </location>
</feature>
<dbReference type="SMART" id="SM00119">
    <property type="entry name" value="HECTc"/>
    <property type="match status" value="1"/>
</dbReference>
<reference evidence="9 10" key="1">
    <citation type="submission" date="2024-04" db="EMBL/GenBank/DDBJ databases">
        <title>Tritrichomonas musculus Genome.</title>
        <authorList>
            <person name="Alves-Ferreira E."/>
            <person name="Grigg M."/>
            <person name="Lorenzi H."/>
            <person name="Galac M."/>
        </authorList>
    </citation>
    <scope>NUCLEOTIDE SEQUENCE [LARGE SCALE GENOMIC DNA]</scope>
    <source>
        <strain evidence="9 10">EAF2021</strain>
    </source>
</reference>
<organism evidence="9 10">
    <name type="scientific">Tritrichomonas musculus</name>
    <dbReference type="NCBI Taxonomy" id="1915356"/>
    <lineage>
        <taxon>Eukaryota</taxon>
        <taxon>Metamonada</taxon>
        <taxon>Parabasalia</taxon>
        <taxon>Tritrichomonadida</taxon>
        <taxon>Tritrichomonadidae</taxon>
        <taxon>Tritrichomonas</taxon>
    </lineage>
</organism>
<feature type="compositionally biased region" description="Basic and acidic residues" evidence="7">
    <location>
        <begin position="1097"/>
        <end position="1107"/>
    </location>
</feature>
<evidence type="ECO:0000256" key="6">
    <source>
        <dbReference type="PROSITE-ProRule" id="PRU00104"/>
    </source>
</evidence>
<evidence type="ECO:0000256" key="4">
    <source>
        <dbReference type="ARBA" id="ARBA00022679"/>
    </source>
</evidence>
<feature type="compositionally biased region" description="Polar residues" evidence="7">
    <location>
        <begin position="1334"/>
        <end position="1346"/>
    </location>
</feature>
<dbReference type="Gene3D" id="3.90.1750.10">
    <property type="entry name" value="Hect, E3 ligase catalytic domains"/>
    <property type="match status" value="1"/>
</dbReference>
<comment type="catalytic activity">
    <reaction evidence="1">
        <text>S-ubiquitinyl-[E2 ubiquitin-conjugating enzyme]-L-cysteine + [acceptor protein]-L-lysine = [E2 ubiquitin-conjugating enzyme]-L-cysteine + N(6)-ubiquitinyl-[acceptor protein]-L-lysine.</text>
        <dbReference type="EC" id="2.3.2.26"/>
    </reaction>
</comment>
<feature type="region of interest" description="Disordered" evidence="7">
    <location>
        <begin position="1431"/>
        <end position="1461"/>
    </location>
</feature>
<feature type="compositionally biased region" description="Low complexity" evidence="7">
    <location>
        <begin position="1350"/>
        <end position="1363"/>
    </location>
</feature>
<sequence length="2459" mass="286075">MKSFSFDHSKGMSIMDLSSYLRSEAVKLESKEKISDEDLLSIFSESLKFISKNLNNLLLTDLISLIRICWHENSVLLWEKNSDYIISISKKYINAMIIVASISPFTINIKNSSNNSEYINFFKQFIQDSFNEINENYANIENKDCDSFLVYEQTLNRKQFLYFLFELIQAIPYSIDFIPKYLPFLLQEMPAINTYSLYSFFIKNELIHLLPRKIFTDHSFLEYASLPNSLILLNEINDYEFLAMFQFYYRKIVDHKYDNSQIAYTFLVRLSKISSEHVVHFMNKSSSEESKSRIQIIIDFAGECEFSKEVLLNLKQFRFHLPESVSKKIKSLGDDPLNIEYLAIISYNPLQNMDRSQLDPLLLSSKNPHVYNNLFRFFNNNDQFFQNLQFWSHIIPLFKKINIQQSHQFLFVRVEPGTVSKRIADLFLFNFPQNMKSDFFEFAKRILTQENLIESFTNSDDSKILLSHIQNYVPFEFWKLFCSYEPILSTIGNDYERHLPLTLGLTYFLFHQFRVHASPPDPKIKIFKIEEQTEESVEELYSLAKGNLNMNTDLSNLSNPALSVVTAAYLYVSLKLNKFADINIEGINDNIFLPFFIIISSNLSSISTDYLLHENNIYRFNNRHEAPILSFLNRSNFSKRLINSFNSIDYENADDSKTNTFISSVLKLFINLNDNIVINANEPLSKILKTFSEHPDFYLRLDSPNSKLMAQFYGKLLIDIYKSNQVRHSNNIQLLIRNSNQSYIIRLLIAYPFEYSSKPLDSQTIKKIIQEEKEKGDHNVNIILFLTNDFSLLRDKKNVSFFDGDELLLLANQAIEENNEKLLRTIISYGKENFAISFAPLLDQKIPIDIKLSIFSKIIPIENKPKNIYSKEPEARKIVTTYTIISIIKEIQNISLFRKLFQIFFYFLLDEPTMINYYLIQFESQYDFTPLNEIKLNGKLGTSEFEIAFKKAFQIMQIGKKKCIIKRPNKLEFEQPSEYTIQFLNMLIDDFIDQPSWQIITTLYFIATNFPFLFYFADRVDSIFENLFELFKIFEKYQTIPYSQKIAYTKKHKQPNDNDRNTNAFNFRFQNNENFFRPSFYLENNDDNNENNADQAENDKDKDKFSDNENDQEIANSKNTFYAAYSGLSFLGAFVSIPRITDKFFQWSLSNFSNFTKGQIVSFISIIVPVLNRETAQHAALSYLIKYDWISLFTKYYENIEKPVTKFSRYILASLLRITLNYYLKYIHLFTPEMAATCDELMKIDNPFEMIYDYKTQISPIFSPWLSVKEYEIKSDQARNVLNGNQLNLDGNHRANMLINHLPFFQNRINGNRQNANADRPNFHIDRFNFNVERPNNNLDRQNNAAEQPETNTENNSNTNSNSLLFDVSDLNQDMENNNMETLDLERSADNSENTNDNTENTNNLLDITINSENPNINSNENIEIPNAAADNTNSISNTENNNNSNNNERPNNNPRRPPGNHLAFHNLDEFISTDNTNPFRVIRGHPIRNFPARSTLNRILNSGALRQAFSNFGTRLNRDFPNNRPQHRPLQPRAFTNLYLNGIRANDASNRDFDESYHLQFWSIFHLTDDEFAFVKDSIFNGDGALVNYSAGTSLTSAQIYSLVTPNEPVDLSHFDHIQNQISFNALDMATQSVVLRNEIKSPLKLTLKMQRYLITKPQWVTAYLSSPPPPSLLLTPQHYVIIQEVLTNLKQMQNDEGDETESFKQFLKDFLLTIHNGFEKTITLFLSPEFALSYLSNYELRNGMVNKTIIFILMTGILRELASSDNNILDLILQKISQGVSKLNPMHIELLLHILVCLLKCPNFSRHFTLSLLRRLIQVVGSPSIRSQLSIIETTAKFLVELSSNFYTKVETKDPCSYSDIESNTLQIFSILLNSPSLQAVNKAMDLIVYLNEEMKSKLSPTILAKFDSIYEKFTEIQENDDALTSFILSDSNSQSLTSLFISAFIIKFQKLAFDRKVQLLSILKRILQLKNKNVSLISNIINRFCPKRVRNNLTPKSSNINISIGINEINLNEEKSEENEEKENQASKQILIPLSQYNKDPEFWQIIFDNLPWFQEQVNEHPNIIEDKFKFLKSYMELLTFKQKSVYFRKEQYDSKIRHRQFELQIRRKEILRDSFYELRPSSSKSKEKILSNIHIKFVDEPGFDMGGLTRDWFTSLVKELFNPNYALFKPSENCRSYQPNPSSSVNPYHLQYFEFAGLIIARAIIAGIYVDAHLTTSFIKQILGVEVTLRDLEDVDKGLYDSLVWVLNNSVNGLDFRFTTGFQDIDTAKTVELIEDGDNKVVTDDNKKDFVKLLCQHRMYEQIKDQIESFKSGFYKLISQSEIILFTPTELDLLICGVPEIDVDDLRKNCDFYYPYSSEHSIIKMFFNVISKWGHEDLAKLLLFITGSSQVPIGGFKMMKESKQPIIIAPGGDNSRLPQAHTCMNTLDLPNYINEEILEEKLLLSISECQNFGFN</sequence>
<dbReference type="EC" id="2.3.2.26" evidence="3"/>